<dbReference type="AlphaFoldDB" id="A0A380BHJ7"/>
<protein>
    <submittedName>
        <fullName evidence="1">Uncharacterized protein</fullName>
    </submittedName>
</protein>
<proteinExistence type="predicted"/>
<dbReference type="EMBL" id="UGYW01000002">
    <property type="protein sequence ID" value="SUJ01159.1"/>
    <property type="molecule type" value="Genomic_DNA"/>
</dbReference>
<dbReference type="Proteomes" id="UP000254893">
    <property type="component" value="Unassembled WGS sequence"/>
</dbReference>
<reference evidence="1 2" key="1">
    <citation type="submission" date="2018-06" db="EMBL/GenBank/DDBJ databases">
        <authorList>
            <consortium name="Pathogen Informatics"/>
            <person name="Doyle S."/>
        </authorList>
    </citation>
    <scope>NUCLEOTIDE SEQUENCE [LARGE SCALE GENOMIC DNA]</scope>
    <source>
        <strain evidence="1 2">NCTC11388</strain>
    </source>
</reference>
<evidence type="ECO:0000313" key="1">
    <source>
        <dbReference type="EMBL" id="SUJ01159.1"/>
    </source>
</evidence>
<evidence type="ECO:0000313" key="2">
    <source>
        <dbReference type="Proteomes" id="UP000254893"/>
    </source>
</evidence>
<gene>
    <name evidence="1" type="ORF">NCTC11388_00724</name>
</gene>
<name>A0A380BHJ7_SPHSI</name>
<organism evidence="1 2">
    <name type="scientific">Sphingobacterium spiritivorum</name>
    <name type="common">Flavobacterium spiritivorum</name>
    <dbReference type="NCBI Taxonomy" id="258"/>
    <lineage>
        <taxon>Bacteria</taxon>
        <taxon>Pseudomonadati</taxon>
        <taxon>Bacteroidota</taxon>
        <taxon>Sphingobacteriia</taxon>
        <taxon>Sphingobacteriales</taxon>
        <taxon>Sphingobacteriaceae</taxon>
        <taxon>Sphingobacterium</taxon>
    </lineage>
</organism>
<accession>A0A380BHJ7</accession>
<sequence length="178" mass="20254">MIDAERILKEEQMYFAKEIICNIPCHIGYVKRFRWRWMATQLNTFVFIAEVNGTMTQLMMRSFAKACYDYAIHNNKGWPRGLQSGVGAIAILVGDEITQDGAAYCMADPSAHFSAFEVPVAYLKKYKQPVHFRGTQIWGAIYYPYFSEIIRRICGKLAASQPQESMPPPLPSADQGLQ</sequence>
<dbReference type="RefSeq" id="WP_115169135.1">
    <property type="nucleotide sequence ID" value="NZ_UGYW01000002.1"/>
</dbReference>